<dbReference type="PANTHER" id="PTHR10000:SF25">
    <property type="entry name" value="PHOSPHATASE YKRA-RELATED"/>
    <property type="match status" value="1"/>
</dbReference>
<dbReference type="Pfam" id="PF08282">
    <property type="entry name" value="Hydrolase_3"/>
    <property type="match status" value="1"/>
</dbReference>
<comment type="caution">
    <text evidence="1">The sequence shown here is derived from an EMBL/GenBank/DDBJ whole genome shotgun (WGS) entry which is preliminary data.</text>
</comment>
<dbReference type="AlphaFoldDB" id="A0A1L8ML35"/>
<evidence type="ECO:0000313" key="1">
    <source>
        <dbReference type="EMBL" id="OJF71477.1"/>
    </source>
</evidence>
<dbReference type="GO" id="GO:0005829">
    <property type="term" value="C:cytosol"/>
    <property type="evidence" value="ECO:0007669"/>
    <property type="project" value="TreeGrafter"/>
</dbReference>
<dbReference type="OrthoDB" id="9790031at2"/>
<dbReference type="Proteomes" id="UP000182015">
    <property type="component" value="Unassembled WGS sequence"/>
</dbReference>
<dbReference type="PANTHER" id="PTHR10000">
    <property type="entry name" value="PHOSPHOSERINE PHOSPHATASE"/>
    <property type="match status" value="1"/>
</dbReference>
<dbReference type="InterPro" id="IPR023214">
    <property type="entry name" value="HAD_sf"/>
</dbReference>
<accession>A0A1L8ML35</accession>
<dbReference type="NCBIfam" id="TIGR01484">
    <property type="entry name" value="HAD-SF-IIB"/>
    <property type="match status" value="1"/>
</dbReference>
<name>A0A1L8ML35_9STRE</name>
<dbReference type="RefSeq" id="WP_071794538.1">
    <property type="nucleotide sequence ID" value="NZ_LZDD01000003.1"/>
</dbReference>
<keyword evidence="1" id="KW-0378">Hydrolase</keyword>
<reference evidence="2" key="1">
    <citation type="submission" date="2016-06" db="EMBL/GenBank/DDBJ databases">
        <authorList>
            <person name="de Vries S.P.W."/>
            <person name="Hadjirin N.F."/>
            <person name="Lay E.M."/>
            <person name="Zadoks R.N."/>
            <person name="Peacock S.J."/>
            <person name="Parkhill J."/>
            <person name="Grant A.J."/>
            <person name="Mcdougall S."/>
            <person name="Holmes M.A."/>
        </authorList>
    </citation>
    <scope>NUCLEOTIDE SEQUENCE [LARGE SCALE GENOMIC DNA]</scope>
    <source>
        <strain evidence="2">NZ1587</strain>
    </source>
</reference>
<dbReference type="InterPro" id="IPR006379">
    <property type="entry name" value="HAD-SF_hydro_IIB"/>
</dbReference>
<protein>
    <submittedName>
        <fullName evidence="1">Hydrolase</fullName>
    </submittedName>
</protein>
<dbReference type="STRING" id="1856638.A9Q68_09755"/>
<evidence type="ECO:0000313" key="2">
    <source>
        <dbReference type="Proteomes" id="UP000182015"/>
    </source>
</evidence>
<proteinExistence type="predicted"/>
<dbReference type="EMBL" id="LZDD01000003">
    <property type="protein sequence ID" value="OJF71477.1"/>
    <property type="molecule type" value="Genomic_DNA"/>
</dbReference>
<dbReference type="Gene3D" id="3.30.1240.10">
    <property type="match status" value="1"/>
</dbReference>
<organism evidence="1 2">
    <name type="scientific">Streptococcus bovimastitidis</name>
    <dbReference type="NCBI Taxonomy" id="1856638"/>
    <lineage>
        <taxon>Bacteria</taxon>
        <taxon>Bacillati</taxon>
        <taxon>Bacillota</taxon>
        <taxon>Bacilli</taxon>
        <taxon>Lactobacillales</taxon>
        <taxon>Streptococcaceae</taxon>
        <taxon>Streptococcus</taxon>
    </lineage>
</organism>
<keyword evidence="2" id="KW-1185">Reference proteome</keyword>
<gene>
    <name evidence="1" type="ORF">A9Q68_09755</name>
</gene>
<dbReference type="GO" id="GO:0000287">
    <property type="term" value="F:magnesium ion binding"/>
    <property type="evidence" value="ECO:0007669"/>
    <property type="project" value="TreeGrafter"/>
</dbReference>
<sequence length="259" mass="29641">MTKKYFFIDIDDTLTDRSTGKVVPSALEALKKLREAGHFVAIATGRAHYKAIHFMKDNGFDNMVCNGGHGIVFNGELVENKGLDFEKAYAVYQEARDLGYGIYTAVDDSHKVYANDFLFHEQVGMRKEPSIYIIDPEFDPKTFKEIFKMYVAVPEKEEKLLKSKEAIGHLRFEKEYLMFQPDAKLAGIYRLLEIAGADSQDVVVFGDGRNDIDMFNDHFYRIAMGNACPELKELADYITDDNIQDGIYKACQAHNWWLD</sequence>
<dbReference type="GO" id="GO:0016791">
    <property type="term" value="F:phosphatase activity"/>
    <property type="evidence" value="ECO:0007669"/>
    <property type="project" value="TreeGrafter"/>
</dbReference>
<dbReference type="Gene3D" id="3.40.50.1000">
    <property type="entry name" value="HAD superfamily/HAD-like"/>
    <property type="match status" value="1"/>
</dbReference>
<dbReference type="InterPro" id="IPR036412">
    <property type="entry name" value="HAD-like_sf"/>
</dbReference>
<dbReference type="SUPFAM" id="SSF56784">
    <property type="entry name" value="HAD-like"/>
    <property type="match status" value="1"/>
</dbReference>